<evidence type="ECO:0000256" key="1">
    <source>
        <dbReference type="SAM" id="MobiDB-lite"/>
    </source>
</evidence>
<dbReference type="Gene3D" id="3.30.70.2650">
    <property type="match status" value="1"/>
</dbReference>
<dbReference type="OrthoDB" id="2270427at2"/>
<dbReference type="InterPro" id="IPR011965">
    <property type="entry name" value="PaaX_trns_reg"/>
</dbReference>
<dbReference type="Pfam" id="PF20803">
    <property type="entry name" value="PaaX_M"/>
    <property type="match status" value="1"/>
</dbReference>
<dbReference type="AlphaFoldDB" id="A0A556CQ17"/>
<name>A0A556CQ17_BREAU</name>
<evidence type="ECO:0000259" key="2">
    <source>
        <dbReference type="Pfam" id="PF07848"/>
    </source>
</evidence>
<evidence type="ECO:0000313" key="6">
    <source>
        <dbReference type="Proteomes" id="UP000316406"/>
    </source>
</evidence>
<sequence>MVDLDHTSGSPTSLLRTFVGLHLRDLGGWIRVAALLDLLAAVGVSNSSTRSAVSRLKGKGLLIPDKRGTVAGYRLDPAAVTDLERGDRRIFSYRGQRDDEPWCLVSYSLPEVDRSKRVQLRRALMGLGFGAVIDGLWIAPGHLRAEVEDALETLEVRNRATIFLTQTPLTAEPFAQAAARWWELDTLAARHTEFLGLYEHSASRMESSAPKAPHAESSASHATVAEHTGSAMQPEPRQAFVLWLRCVDDWKTIPYVDPGLPPSALPANWPGMRSVELFAQLSRSLAEPARAHVREIAAGR</sequence>
<feature type="domain" description="Transcriptional repressor PaaX-like central Cas2-like" evidence="4">
    <location>
        <begin position="98"/>
        <end position="171"/>
    </location>
</feature>
<dbReference type="PIRSF" id="PIRSF020623">
    <property type="entry name" value="PaaX"/>
    <property type="match status" value="1"/>
</dbReference>
<evidence type="ECO:0000313" key="5">
    <source>
        <dbReference type="EMBL" id="TSI19531.1"/>
    </source>
</evidence>
<dbReference type="InterPro" id="IPR048846">
    <property type="entry name" value="PaaX-like_central"/>
</dbReference>
<dbReference type="InterPro" id="IPR013225">
    <property type="entry name" value="PaaX_C"/>
</dbReference>
<dbReference type="Gene3D" id="1.20.58.1460">
    <property type="match status" value="1"/>
</dbReference>
<dbReference type="Gene3D" id="1.10.10.10">
    <property type="entry name" value="Winged helix-like DNA-binding domain superfamily/Winged helix DNA-binding domain"/>
    <property type="match status" value="1"/>
</dbReference>
<feature type="domain" description="Transcriptional repressor PaaX-like C-terminal" evidence="3">
    <location>
        <begin position="218"/>
        <end position="294"/>
    </location>
</feature>
<dbReference type="EMBL" id="VLTK01000001">
    <property type="protein sequence ID" value="TSI19531.1"/>
    <property type="molecule type" value="Genomic_DNA"/>
</dbReference>
<proteinExistence type="predicted"/>
<dbReference type="Proteomes" id="UP000316406">
    <property type="component" value="Unassembled WGS sequence"/>
</dbReference>
<dbReference type="PANTHER" id="PTHR30319:SF1">
    <property type="entry name" value="TRANSCRIPTIONAL REPRESSOR PAAX"/>
    <property type="match status" value="1"/>
</dbReference>
<keyword evidence="6" id="KW-1185">Reference proteome</keyword>
<feature type="region of interest" description="Disordered" evidence="1">
    <location>
        <begin position="206"/>
        <end position="232"/>
    </location>
</feature>
<feature type="domain" description="Transcriptional repressor PaaX-like N-terminal" evidence="2">
    <location>
        <begin position="11"/>
        <end position="75"/>
    </location>
</feature>
<gene>
    <name evidence="5" type="ORF">FO013_00765</name>
</gene>
<dbReference type="Pfam" id="PF07848">
    <property type="entry name" value="PaaX"/>
    <property type="match status" value="1"/>
</dbReference>
<dbReference type="GO" id="GO:0006351">
    <property type="term" value="P:DNA-templated transcription"/>
    <property type="evidence" value="ECO:0007669"/>
    <property type="project" value="InterPro"/>
</dbReference>
<evidence type="ECO:0000259" key="4">
    <source>
        <dbReference type="Pfam" id="PF20803"/>
    </source>
</evidence>
<accession>A0A556CQ17</accession>
<reference evidence="5 6" key="1">
    <citation type="submission" date="2019-07" db="EMBL/GenBank/DDBJ databases">
        <title>Draft genome sequence of Brevibacterium aurantiacum XU54 isolated from Xinjiang China.</title>
        <authorList>
            <person name="Xu X."/>
        </authorList>
    </citation>
    <scope>NUCLEOTIDE SEQUENCE [LARGE SCALE GENOMIC DNA]</scope>
    <source>
        <strain evidence="5 6">XU54</strain>
    </source>
</reference>
<dbReference type="InterPro" id="IPR012906">
    <property type="entry name" value="PaaX-like_N"/>
</dbReference>
<dbReference type="PANTHER" id="PTHR30319">
    <property type="entry name" value="PHENYLACETIC ACID REGULATOR-RELATED TRANSCRIPTIONAL REPRESSOR"/>
    <property type="match status" value="1"/>
</dbReference>
<organism evidence="5 6">
    <name type="scientific">Brevibacterium aurantiacum</name>
    <dbReference type="NCBI Taxonomy" id="273384"/>
    <lineage>
        <taxon>Bacteria</taxon>
        <taxon>Bacillati</taxon>
        <taxon>Actinomycetota</taxon>
        <taxon>Actinomycetes</taxon>
        <taxon>Micrococcales</taxon>
        <taxon>Brevibacteriaceae</taxon>
        <taxon>Brevibacterium</taxon>
    </lineage>
</organism>
<protein>
    <submittedName>
        <fullName evidence="5">Regulator</fullName>
    </submittedName>
</protein>
<dbReference type="Pfam" id="PF08223">
    <property type="entry name" value="PaaX_C"/>
    <property type="match status" value="1"/>
</dbReference>
<comment type="caution">
    <text evidence="5">The sequence shown here is derived from an EMBL/GenBank/DDBJ whole genome shotgun (WGS) entry which is preliminary data.</text>
</comment>
<dbReference type="InterPro" id="IPR036388">
    <property type="entry name" value="WH-like_DNA-bd_sf"/>
</dbReference>
<evidence type="ECO:0000259" key="3">
    <source>
        <dbReference type="Pfam" id="PF08223"/>
    </source>
</evidence>